<dbReference type="RefSeq" id="WP_229711136.1">
    <property type="nucleotide sequence ID" value="NZ_BMDY01000006.1"/>
</dbReference>
<keyword evidence="2" id="KW-1003">Cell membrane</keyword>
<evidence type="ECO:0000256" key="3">
    <source>
        <dbReference type="ARBA" id="ARBA00022519"/>
    </source>
</evidence>
<comment type="function">
    <text evidence="7">Participates in the barrier function of the cell envelope.</text>
</comment>
<dbReference type="CDD" id="cd06259">
    <property type="entry name" value="YdcF-like"/>
    <property type="match status" value="1"/>
</dbReference>
<evidence type="ECO:0000256" key="7">
    <source>
        <dbReference type="ARBA" id="ARBA00037355"/>
    </source>
</evidence>
<comment type="caution">
    <text evidence="9">The sequence shown here is derived from an EMBL/GenBank/DDBJ whole genome shotgun (WGS) entry which is preliminary data.</text>
</comment>
<keyword evidence="3" id="KW-0997">Cell inner membrane</keyword>
<evidence type="ECO:0000313" key="10">
    <source>
        <dbReference type="Proteomes" id="UP000651977"/>
    </source>
</evidence>
<gene>
    <name evidence="9" type="ORF">GCM10007414_12850</name>
</gene>
<evidence type="ECO:0000259" key="8">
    <source>
        <dbReference type="Pfam" id="PF02698"/>
    </source>
</evidence>
<accession>A0ABQ1I105</accession>
<name>A0ABQ1I105_9ALTE</name>
<dbReference type="Proteomes" id="UP000651977">
    <property type="component" value="Unassembled WGS sequence"/>
</dbReference>
<reference evidence="10" key="1">
    <citation type="journal article" date="2019" name="Int. J. Syst. Evol. Microbiol.">
        <title>The Global Catalogue of Microorganisms (GCM) 10K type strain sequencing project: providing services to taxonomists for standard genome sequencing and annotation.</title>
        <authorList>
            <consortium name="The Broad Institute Genomics Platform"/>
            <consortium name="The Broad Institute Genome Sequencing Center for Infectious Disease"/>
            <person name="Wu L."/>
            <person name="Ma J."/>
        </authorList>
    </citation>
    <scope>NUCLEOTIDE SEQUENCE [LARGE SCALE GENOMIC DNA]</scope>
    <source>
        <strain evidence="10">CGMCC 1.10131</strain>
    </source>
</reference>
<dbReference type="InterPro" id="IPR003848">
    <property type="entry name" value="DUF218"/>
</dbReference>
<evidence type="ECO:0000256" key="5">
    <source>
        <dbReference type="ARBA" id="ARBA00022989"/>
    </source>
</evidence>
<organism evidence="9 10">
    <name type="scientific">Agarivorans gilvus</name>
    <dbReference type="NCBI Taxonomy" id="680279"/>
    <lineage>
        <taxon>Bacteria</taxon>
        <taxon>Pseudomonadati</taxon>
        <taxon>Pseudomonadota</taxon>
        <taxon>Gammaproteobacteria</taxon>
        <taxon>Alteromonadales</taxon>
        <taxon>Alteromonadaceae</taxon>
        <taxon>Agarivorans</taxon>
    </lineage>
</organism>
<dbReference type="Pfam" id="PF02698">
    <property type="entry name" value="DUF218"/>
    <property type="match status" value="1"/>
</dbReference>
<keyword evidence="10" id="KW-1185">Reference proteome</keyword>
<evidence type="ECO:0000256" key="6">
    <source>
        <dbReference type="ARBA" id="ARBA00023136"/>
    </source>
</evidence>
<dbReference type="PANTHER" id="PTHR30336:SF0">
    <property type="entry name" value="PROTEIN SANA"/>
    <property type="match status" value="1"/>
</dbReference>
<evidence type="ECO:0000313" key="9">
    <source>
        <dbReference type="EMBL" id="GGB01106.1"/>
    </source>
</evidence>
<dbReference type="PANTHER" id="PTHR30336">
    <property type="entry name" value="INNER MEMBRANE PROTEIN, PROBABLE PERMEASE"/>
    <property type="match status" value="1"/>
</dbReference>
<keyword evidence="5" id="KW-1133">Transmembrane helix</keyword>
<keyword evidence="4" id="KW-0812">Transmembrane</keyword>
<comment type="subcellular location">
    <subcellularLocation>
        <location evidence="1">Cell inner membrane</location>
        <topology evidence="1">Single-pass membrane protein</topology>
    </subcellularLocation>
</comment>
<sequence length="219" mass="25136">MKKFFSIIVLISLLVLLALAAIDRYISSQVAGQWFRHMDQLPAQPVALVLGTSKYVGKRLNTYYTFRVEAAAQLYHTNKVRALILSGDNATRYYNEPITMLNDVLRLDVPREHISLDYAGFRTFDSVVRAKQVFGQQAMIIVSQQFHVERALYIANHYGIKAYGYVVDDAPSEFHWRVRLREVLARAKALIDIHILKAKPHFLGEPEEVNIRDNLTESE</sequence>
<evidence type="ECO:0000256" key="4">
    <source>
        <dbReference type="ARBA" id="ARBA00022692"/>
    </source>
</evidence>
<dbReference type="InterPro" id="IPR051599">
    <property type="entry name" value="Cell_Envelope_Assoc"/>
</dbReference>
<protein>
    <submittedName>
        <fullName evidence="9">SanA protein</fullName>
    </submittedName>
</protein>
<feature type="domain" description="DUF218" evidence="8">
    <location>
        <begin position="46"/>
        <end position="182"/>
    </location>
</feature>
<proteinExistence type="predicted"/>
<evidence type="ECO:0000256" key="2">
    <source>
        <dbReference type="ARBA" id="ARBA00022475"/>
    </source>
</evidence>
<dbReference type="EMBL" id="BMDY01000006">
    <property type="protein sequence ID" value="GGB01106.1"/>
    <property type="molecule type" value="Genomic_DNA"/>
</dbReference>
<evidence type="ECO:0000256" key="1">
    <source>
        <dbReference type="ARBA" id="ARBA00004377"/>
    </source>
</evidence>
<keyword evidence="6" id="KW-0472">Membrane</keyword>